<dbReference type="Proteomes" id="UP001057520">
    <property type="component" value="Chromosome"/>
</dbReference>
<organism evidence="1 2">
    <name type="scientific">Caulobacter segnis</name>
    <dbReference type="NCBI Taxonomy" id="88688"/>
    <lineage>
        <taxon>Bacteria</taxon>
        <taxon>Pseudomonadati</taxon>
        <taxon>Pseudomonadota</taxon>
        <taxon>Alphaproteobacteria</taxon>
        <taxon>Caulobacterales</taxon>
        <taxon>Caulobacteraceae</taxon>
        <taxon>Caulobacter</taxon>
    </lineage>
</organism>
<evidence type="ECO:0000313" key="2">
    <source>
        <dbReference type="Proteomes" id="UP001057520"/>
    </source>
</evidence>
<gene>
    <name evidence="1" type="ORF">MZV50_06920</name>
</gene>
<name>A0ABY4ZY37_9CAUL</name>
<evidence type="ECO:0000313" key="1">
    <source>
        <dbReference type="EMBL" id="USQ97269.1"/>
    </source>
</evidence>
<proteinExistence type="predicted"/>
<accession>A0ABY4ZY37</accession>
<sequence length="150" mass="15840">MTLERHPGGVGAAITKIVAELGWDTCADIAQVSEGTVRNWSNDRSRQTPPIAAAMRLDAAFVAATGREAPIHAAYAKFLDQSARPSADIEKIVAITQSALKEGGEGGAALVAVIQNPSDPRRRRLAHRECLEAADAFNEAAKHLDDGGEA</sequence>
<evidence type="ECO:0008006" key="3">
    <source>
        <dbReference type="Google" id="ProtNLM"/>
    </source>
</evidence>
<dbReference type="EMBL" id="CP096040">
    <property type="protein sequence ID" value="USQ97269.1"/>
    <property type="molecule type" value="Genomic_DNA"/>
</dbReference>
<reference evidence="1 2" key="1">
    <citation type="submission" date="2022-04" db="EMBL/GenBank/DDBJ databases">
        <title>Genome sequence of soybean root-associated Caulobacter segnis RL271.</title>
        <authorList>
            <person name="Longley R."/>
            <person name="Bonito G."/>
            <person name="Trigodet F."/>
            <person name="Crosson S."/>
            <person name="Fiebig A."/>
        </authorList>
    </citation>
    <scope>NUCLEOTIDE SEQUENCE [LARGE SCALE GENOMIC DNA]</scope>
    <source>
        <strain evidence="1 2">RL271</strain>
    </source>
</reference>
<protein>
    <recommendedName>
        <fullName evidence="3">Transcriptional regulator</fullName>
    </recommendedName>
</protein>
<keyword evidence="2" id="KW-1185">Reference proteome</keyword>